<dbReference type="STRING" id="1314781.A0A165EEG4"/>
<sequence length="1001" mass="112100">MYAKYVHWYNAEAMKPVVEEKFLDGTPQTHGDPEKMTKKMLRDADIKRGLKAVASFTQEDLENRRYAPTIQLLNRISCLYFEMSKRRPEKGAIVFTFAPTRKAPGSFLGEEFQPDYLAYHASVAELRDAISAENGGLLPWSVLIGVGEHKRFGDDYLAQLKTYTSLLKRYRPDLPAIHGFHVSGNNVEIASLDTVFRMSKVCPVDTLEPWLALVASLYHAADTRYQPLTYNSSQVDFHRWDVEYENLKIATVPFHVGEAPGRTTFAALELAPGGATQDALTKAFYETPAHGFFKSSWQSATARWTESELLERIHKDGWLPGVVRHRFTRREIEVKDPAQTAPKAKRKPGAQSAKAKEVDAAKEPEQQTAQTQEQTAQTQATTAQSQAATTTTTQIRVREVINLGSIGEPLSEARTMRHLLWAFYDFVETSSQLAKLGIIHRDLSWFNCLILPRHTVAGEKRPLSRPCIRRILEAANVKIDEKLEAIGKRQSSDIDIASARARGDTVDEFMPCTLVTDFDHSADIEQLADKQQKLNIRERTGTNMFIACDLSHPGSVPYTNKCSTLPKALDRVGANPRGSAALAAAFPDDDHAGFRDMIKRVVAEESERQDQVTLGDLPPPPVPKGLHEPRHDAESLFWVHLWGCARAQPVVSTVPDADRSEYNQFCFTMLSHRIRGGNKEAARAPYLSPVHLQTDLFHPQFRRVQDLFDHMALYLTIPWHVYKDDPYIKTHPDHAHVAFRRLLLWMLLREDMPELDLKLNTEEPRVAENLEKVLQFAVPSQRRAATGNESVSQSASKSVAVEEKPPAADVGDLELNRRGKPDIRAQFRAESAPVPLVKKKKETKKETKTTKEPKSATPAVTPASTSTSQVSTRSQKRAREETHADDGAAKKMRADVQHEQDVQPMALDAPEREPVAEDQPQVDAMADEAKEAAPAVVDKTQRYTAKVHQPLQTVNALRLKIWKDKALWFGKGQFSPPPGARKETAAKETAAKETASKESAA</sequence>
<gene>
    <name evidence="3" type="ORF">EXIGLDRAFT_752633</name>
</gene>
<feature type="compositionally biased region" description="Basic and acidic residues" evidence="1">
    <location>
        <begin position="843"/>
        <end position="854"/>
    </location>
</feature>
<dbReference type="Pfam" id="PF17667">
    <property type="entry name" value="Pkinase_fungal"/>
    <property type="match status" value="1"/>
</dbReference>
<organism evidence="3 4">
    <name type="scientific">Exidia glandulosa HHB12029</name>
    <dbReference type="NCBI Taxonomy" id="1314781"/>
    <lineage>
        <taxon>Eukaryota</taxon>
        <taxon>Fungi</taxon>
        <taxon>Dikarya</taxon>
        <taxon>Basidiomycota</taxon>
        <taxon>Agaricomycotina</taxon>
        <taxon>Agaricomycetes</taxon>
        <taxon>Auriculariales</taxon>
        <taxon>Exidiaceae</taxon>
        <taxon>Exidia</taxon>
    </lineage>
</organism>
<dbReference type="InterPro" id="IPR040976">
    <property type="entry name" value="Pkinase_fungal"/>
</dbReference>
<feature type="compositionally biased region" description="Low complexity" evidence="1">
    <location>
        <begin position="789"/>
        <end position="799"/>
    </location>
</feature>
<accession>A0A165EEG4</accession>
<feature type="region of interest" description="Disordered" evidence="1">
    <location>
        <begin position="605"/>
        <end position="627"/>
    </location>
</feature>
<proteinExistence type="predicted"/>
<protein>
    <recommendedName>
        <fullName evidence="2">Fungal-type protein kinase domain-containing protein</fullName>
    </recommendedName>
</protein>
<dbReference type="OrthoDB" id="5569250at2759"/>
<keyword evidence="4" id="KW-1185">Reference proteome</keyword>
<feature type="region of interest" description="Disordered" evidence="1">
    <location>
        <begin position="972"/>
        <end position="1001"/>
    </location>
</feature>
<dbReference type="AlphaFoldDB" id="A0A165EEG4"/>
<feature type="region of interest" description="Disordered" evidence="1">
    <location>
        <begin position="333"/>
        <end position="391"/>
    </location>
</feature>
<feature type="compositionally biased region" description="Basic and acidic residues" evidence="1">
    <location>
        <begin position="980"/>
        <end position="1001"/>
    </location>
</feature>
<evidence type="ECO:0000313" key="4">
    <source>
        <dbReference type="Proteomes" id="UP000077266"/>
    </source>
</evidence>
<feature type="compositionally biased region" description="Low complexity" evidence="1">
    <location>
        <begin position="366"/>
        <end position="391"/>
    </location>
</feature>
<dbReference type="Proteomes" id="UP000077266">
    <property type="component" value="Unassembled WGS sequence"/>
</dbReference>
<feature type="domain" description="Fungal-type protein kinase" evidence="2">
    <location>
        <begin position="293"/>
        <end position="644"/>
    </location>
</feature>
<name>A0A165EEG4_EXIGL</name>
<feature type="compositionally biased region" description="Basic and acidic residues" evidence="1">
    <location>
        <begin position="814"/>
        <end position="827"/>
    </location>
</feature>
<dbReference type="EMBL" id="KV426146">
    <property type="protein sequence ID" value="KZV86737.1"/>
    <property type="molecule type" value="Genomic_DNA"/>
</dbReference>
<feature type="compositionally biased region" description="Basic and acidic residues" evidence="1">
    <location>
        <begin position="877"/>
        <end position="898"/>
    </location>
</feature>
<evidence type="ECO:0000256" key="1">
    <source>
        <dbReference type="SAM" id="MobiDB-lite"/>
    </source>
</evidence>
<feature type="compositionally biased region" description="Low complexity" evidence="1">
    <location>
        <begin position="855"/>
        <end position="873"/>
    </location>
</feature>
<feature type="region of interest" description="Disordered" evidence="1">
    <location>
        <begin position="781"/>
        <end position="898"/>
    </location>
</feature>
<evidence type="ECO:0000259" key="2">
    <source>
        <dbReference type="Pfam" id="PF17667"/>
    </source>
</evidence>
<evidence type="ECO:0000313" key="3">
    <source>
        <dbReference type="EMBL" id="KZV86737.1"/>
    </source>
</evidence>
<dbReference type="InParanoid" id="A0A165EEG4"/>
<feature type="compositionally biased region" description="Basic and acidic residues" evidence="1">
    <location>
        <begin position="354"/>
        <end position="365"/>
    </location>
</feature>
<reference evidence="3 4" key="1">
    <citation type="journal article" date="2016" name="Mol. Biol. Evol.">
        <title>Comparative Genomics of Early-Diverging Mushroom-Forming Fungi Provides Insights into the Origins of Lignocellulose Decay Capabilities.</title>
        <authorList>
            <person name="Nagy L.G."/>
            <person name="Riley R."/>
            <person name="Tritt A."/>
            <person name="Adam C."/>
            <person name="Daum C."/>
            <person name="Floudas D."/>
            <person name="Sun H."/>
            <person name="Yadav J.S."/>
            <person name="Pangilinan J."/>
            <person name="Larsson K.H."/>
            <person name="Matsuura K."/>
            <person name="Barry K."/>
            <person name="Labutti K."/>
            <person name="Kuo R."/>
            <person name="Ohm R.A."/>
            <person name="Bhattacharya S.S."/>
            <person name="Shirouzu T."/>
            <person name="Yoshinaga Y."/>
            <person name="Martin F.M."/>
            <person name="Grigoriev I.V."/>
            <person name="Hibbett D.S."/>
        </authorList>
    </citation>
    <scope>NUCLEOTIDE SEQUENCE [LARGE SCALE GENOMIC DNA]</scope>
    <source>
        <strain evidence="3 4">HHB12029</strain>
    </source>
</reference>